<proteinExistence type="predicted"/>
<dbReference type="AlphaFoldDB" id="A0A1B6IBS4"/>
<sequence length="177" mass="19913">GCLPRVDSVLMNGKCSLVDRPLLRSLRVIHQNVQGAKAKTPQIEVLLDLYSPDLVCIPEHFFNKADLDSFSMPGYCIASGYCRSILKRGGVCVLVKELLKFYEIDISEFSIEGVCELCGVRVESEANSITFICVYRPPNQSISEINDFFLSIQHCLETCIHLDRWIVLSGDFNIDFS</sequence>
<name>A0A1B6IBS4_9HEMI</name>
<dbReference type="InterPro" id="IPR036691">
    <property type="entry name" value="Endo/exonu/phosph_ase_sf"/>
</dbReference>
<gene>
    <name evidence="1" type="ORF">g.57026</name>
</gene>
<feature type="non-terminal residue" evidence="1">
    <location>
        <position position="177"/>
    </location>
</feature>
<accession>A0A1B6IBS4</accession>
<reference evidence="1" key="1">
    <citation type="submission" date="2015-11" db="EMBL/GenBank/DDBJ databases">
        <title>De novo transcriptome assembly of four potential Pierce s Disease insect vectors from Arizona vineyards.</title>
        <authorList>
            <person name="Tassone E.E."/>
        </authorList>
    </citation>
    <scope>NUCLEOTIDE SEQUENCE</scope>
</reference>
<dbReference type="Gene3D" id="3.60.10.10">
    <property type="entry name" value="Endonuclease/exonuclease/phosphatase"/>
    <property type="match status" value="1"/>
</dbReference>
<evidence type="ECO:0008006" key="2">
    <source>
        <dbReference type="Google" id="ProtNLM"/>
    </source>
</evidence>
<protein>
    <recommendedName>
        <fullName evidence="2">Endonuclease/exonuclease/phosphatase domain-containing protein</fullName>
    </recommendedName>
</protein>
<feature type="non-terminal residue" evidence="1">
    <location>
        <position position="1"/>
    </location>
</feature>
<evidence type="ECO:0000313" key="1">
    <source>
        <dbReference type="EMBL" id="JAS84386.1"/>
    </source>
</evidence>
<organism evidence="1">
    <name type="scientific">Homalodisca liturata</name>
    <dbReference type="NCBI Taxonomy" id="320908"/>
    <lineage>
        <taxon>Eukaryota</taxon>
        <taxon>Metazoa</taxon>
        <taxon>Ecdysozoa</taxon>
        <taxon>Arthropoda</taxon>
        <taxon>Hexapoda</taxon>
        <taxon>Insecta</taxon>
        <taxon>Pterygota</taxon>
        <taxon>Neoptera</taxon>
        <taxon>Paraneoptera</taxon>
        <taxon>Hemiptera</taxon>
        <taxon>Auchenorrhyncha</taxon>
        <taxon>Membracoidea</taxon>
        <taxon>Cicadellidae</taxon>
        <taxon>Cicadellinae</taxon>
        <taxon>Proconiini</taxon>
        <taxon>Homalodisca</taxon>
    </lineage>
</organism>
<dbReference type="SUPFAM" id="SSF56219">
    <property type="entry name" value="DNase I-like"/>
    <property type="match status" value="1"/>
</dbReference>
<dbReference type="EMBL" id="GECU01023320">
    <property type="protein sequence ID" value="JAS84386.1"/>
    <property type="molecule type" value="Transcribed_RNA"/>
</dbReference>